<feature type="transmembrane region" description="Helical" evidence="2">
    <location>
        <begin position="226"/>
        <end position="248"/>
    </location>
</feature>
<dbReference type="PANTHER" id="PTHR33297">
    <property type="entry name" value="AMASTIN-LIKE SURFACE PROTEIN-LIKE PROTEIN-RELATED"/>
    <property type="match status" value="1"/>
</dbReference>
<dbReference type="Pfam" id="PF07344">
    <property type="entry name" value="Amastin"/>
    <property type="match status" value="1"/>
</dbReference>
<keyword evidence="2" id="KW-0472">Membrane</keyword>
<keyword evidence="2" id="KW-1133">Transmembrane helix</keyword>
<comment type="caution">
    <text evidence="3">The sequence shown here is derived from an EMBL/GenBank/DDBJ whole genome shotgun (WGS) entry which is preliminary data.</text>
</comment>
<feature type="compositionally biased region" description="Basic and acidic residues" evidence="1">
    <location>
        <begin position="307"/>
        <end position="322"/>
    </location>
</feature>
<name>A0AAW3AKF9_9TRYP</name>
<sequence length="322" mass="35161">MRGDWRVAAPLPLLVHAEAPSPPICTRGIDSQCSSPLHSLPLLSTTALPTYTHTHTQNNQHHPSYSSAKIAALAYSPASPRLPPPPPPSCTASTPASRTLLPTTASPFPVYCGASAKMEWSIGLLVYVVVQFVAFFLVLVATHIDMFRYRPDGSMLDNECITLWSSKNNCASGKHDISSDGQWAACPPRRDRFRAAQAFVIISIFVYGTAFVLGVIMLLCNRCFRWVCLALNSVGAVTLFIVWVAMAVTYSRNEGFGCLAPKAFHSYGAGFVLLVLAWLPDILNIPVLLFLCQDNDSGESGSATENKSQEREEENKETERQA</sequence>
<gene>
    <name evidence="3" type="ORF">Q4I31_003149</name>
</gene>
<dbReference type="Proteomes" id="UP001500131">
    <property type="component" value="Unassembled WGS sequence"/>
</dbReference>
<evidence type="ECO:0000313" key="3">
    <source>
        <dbReference type="EMBL" id="KAL0506233.1"/>
    </source>
</evidence>
<evidence type="ECO:0000256" key="1">
    <source>
        <dbReference type="SAM" id="MobiDB-lite"/>
    </source>
</evidence>
<dbReference type="PANTHER" id="PTHR33297:SF4">
    <property type="entry name" value="AMASTIN"/>
    <property type="match status" value="1"/>
</dbReference>
<accession>A0AAW3AKF9</accession>
<feature type="region of interest" description="Disordered" evidence="1">
    <location>
        <begin position="297"/>
        <end position="322"/>
    </location>
</feature>
<dbReference type="AlphaFoldDB" id="A0AAW3AKF9"/>
<evidence type="ECO:0000256" key="2">
    <source>
        <dbReference type="SAM" id="Phobius"/>
    </source>
</evidence>
<organism evidence="3 4">
    <name type="scientific">Leishmania lindenbergi</name>
    <dbReference type="NCBI Taxonomy" id="651832"/>
    <lineage>
        <taxon>Eukaryota</taxon>
        <taxon>Discoba</taxon>
        <taxon>Euglenozoa</taxon>
        <taxon>Kinetoplastea</taxon>
        <taxon>Metakinetoplastina</taxon>
        <taxon>Trypanosomatida</taxon>
        <taxon>Trypanosomatidae</taxon>
        <taxon>Leishmaniinae</taxon>
        <taxon>Leishmania</taxon>
    </lineage>
</organism>
<feature type="transmembrane region" description="Helical" evidence="2">
    <location>
        <begin position="198"/>
        <end position="219"/>
    </location>
</feature>
<proteinExistence type="predicted"/>
<keyword evidence="2" id="KW-0812">Transmembrane</keyword>
<keyword evidence="4" id="KW-1185">Reference proteome</keyword>
<feature type="transmembrane region" description="Helical" evidence="2">
    <location>
        <begin position="268"/>
        <end position="292"/>
    </location>
</feature>
<feature type="transmembrane region" description="Helical" evidence="2">
    <location>
        <begin position="124"/>
        <end position="144"/>
    </location>
</feature>
<dbReference type="InterPro" id="IPR009944">
    <property type="entry name" value="Amastin"/>
</dbReference>
<dbReference type="EMBL" id="JBAMZK010000021">
    <property type="protein sequence ID" value="KAL0506233.1"/>
    <property type="molecule type" value="Genomic_DNA"/>
</dbReference>
<evidence type="ECO:0000313" key="4">
    <source>
        <dbReference type="Proteomes" id="UP001500131"/>
    </source>
</evidence>
<protein>
    <submittedName>
        <fullName evidence="3">Amastin surface glycoprotein</fullName>
    </submittedName>
</protein>
<reference evidence="3 4" key="1">
    <citation type="submission" date="2024-02" db="EMBL/GenBank/DDBJ databases">
        <title>FIRST GENOME SEQUENCES OF Leishmania (Viannia) shawi, Leishmania (Viannia) lindenbergi AND Leishmania (Viannia) utingensis.</title>
        <authorList>
            <person name="Resadore F."/>
            <person name="Custodio M.G.F."/>
            <person name="Boite M.C."/>
            <person name="Cupolillo E."/>
            <person name="Ferreira G.E.M."/>
        </authorList>
    </citation>
    <scope>NUCLEOTIDE SEQUENCE [LARGE SCALE GENOMIC DNA]</scope>
    <source>
        <strain evidence="3 4">MHOM/BR/1966/M15733</strain>
    </source>
</reference>